<protein>
    <submittedName>
        <fullName evidence="2">Uncharacterized protein</fullName>
    </submittedName>
</protein>
<evidence type="ECO:0000313" key="2">
    <source>
        <dbReference type="EMBL" id="GFY14840.1"/>
    </source>
</evidence>
<organism evidence="2 3">
    <name type="scientific">Trichonephila clavipes</name>
    <name type="common">Golden silk orbweaver</name>
    <name type="synonym">Nephila clavipes</name>
    <dbReference type="NCBI Taxonomy" id="2585209"/>
    <lineage>
        <taxon>Eukaryota</taxon>
        <taxon>Metazoa</taxon>
        <taxon>Ecdysozoa</taxon>
        <taxon>Arthropoda</taxon>
        <taxon>Chelicerata</taxon>
        <taxon>Arachnida</taxon>
        <taxon>Araneae</taxon>
        <taxon>Araneomorphae</taxon>
        <taxon>Entelegynae</taxon>
        <taxon>Araneoidea</taxon>
        <taxon>Nephilidae</taxon>
        <taxon>Trichonephila</taxon>
    </lineage>
</organism>
<dbReference type="AlphaFoldDB" id="A0A8X6VPP5"/>
<dbReference type="Proteomes" id="UP000887159">
    <property type="component" value="Unassembled WGS sequence"/>
</dbReference>
<feature type="region of interest" description="Disordered" evidence="1">
    <location>
        <begin position="67"/>
        <end position="88"/>
    </location>
</feature>
<gene>
    <name evidence="2" type="ORF">TNCV_648831</name>
</gene>
<reference evidence="2" key="1">
    <citation type="submission" date="2020-08" db="EMBL/GenBank/DDBJ databases">
        <title>Multicomponent nature underlies the extraordinary mechanical properties of spider dragline silk.</title>
        <authorList>
            <person name="Kono N."/>
            <person name="Nakamura H."/>
            <person name="Mori M."/>
            <person name="Yoshida Y."/>
            <person name="Ohtoshi R."/>
            <person name="Malay A.D."/>
            <person name="Moran D.A.P."/>
            <person name="Tomita M."/>
            <person name="Numata K."/>
            <person name="Arakawa K."/>
        </authorList>
    </citation>
    <scope>NUCLEOTIDE SEQUENCE</scope>
</reference>
<comment type="caution">
    <text evidence="2">The sequence shown here is derived from an EMBL/GenBank/DDBJ whole genome shotgun (WGS) entry which is preliminary data.</text>
</comment>
<accession>A0A8X6VPP5</accession>
<proteinExistence type="predicted"/>
<name>A0A8X6VPP5_TRICX</name>
<sequence length="100" mass="11428">MHHSSTSEKQREMIVTEIVRSRGRVHQSTGRLKQIQFAGVVSRSDGDQCREILHCSHQRLIQKRFKVAPKRKKSKALRSGERGGQAVVPPHPIHLLRYVA</sequence>
<feature type="compositionally biased region" description="Basic residues" evidence="1">
    <location>
        <begin position="67"/>
        <end position="76"/>
    </location>
</feature>
<dbReference type="EMBL" id="BMAU01021331">
    <property type="protein sequence ID" value="GFY14840.1"/>
    <property type="molecule type" value="Genomic_DNA"/>
</dbReference>
<evidence type="ECO:0000256" key="1">
    <source>
        <dbReference type="SAM" id="MobiDB-lite"/>
    </source>
</evidence>
<keyword evidence="3" id="KW-1185">Reference proteome</keyword>
<evidence type="ECO:0000313" key="3">
    <source>
        <dbReference type="Proteomes" id="UP000887159"/>
    </source>
</evidence>